<evidence type="ECO:0000256" key="4">
    <source>
        <dbReference type="PIRSR" id="PIRSR001235-2"/>
    </source>
</evidence>
<accession>A0A0B2A156</accession>
<feature type="binding site" evidence="4">
    <location>
        <position position="285"/>
    </location>
    <ligand>
        <name>allantoate</name>
        <dbReference type="ChEBI" id="CHEBI:17536"/>
    </ligand>
</feature>
<dbReference type="Pfam" id="PF01546">
    <property type="entry name" value="Peptidase_M20"/>
    <property type="match status" value="1"/>
</dbReference>
<feature type="binding site" evidence="3">
    <location>
        <position position="388"/>
    </location>
    <ligand>
        <name>Zn(2+)</name>
        <dbReference type="ChEBI" id="CHEBI:29105"/>
        <label>2</label>
    </ligand>
</feature>
<dbReference type="InterPro" id="IPR010158">
    <property type="entry name" value="Amidase_Cbmase"/>
</dbReference>
<protein>
    <submittedName>
        <fullName evidence="5">Allantoate amidohydrolase</fullName>
    </submittedName>
</protein>
<dbReference type="Proteomes" id="UP000031030">
    <property type="component" value="Unassembled WGS sequence"/>
</dbReference>
<feature type="binding site" evidence="3">
    <location>
        <position position="101"/>
    </location>
    <ligand>
        <name>Zn(2+)</name>
        <dbReference type="ChEBI" id="CHEBI:29105"/>
        <label>1</label>
    </ligand>
</feature>
<feature type="binding site" evidence="3">
    <location>
        <position position="90"/>
    </location>
    <ligand>
        <name>Zn(2+)</name>
        <dbReference type="ChEBI" id="CHEBI:29105"/>
        <label>1</label>
    </ligand>
</feature>
<proteinExistence type="inferred from homology"/>
<reference evidence="5 6" key="1">
    <citation type="submission" date="2014-11" db="EMBL/GenBank/DDBJ databases">
        <title>Genome sequence of Microbacterium mangrovi MUSC 115(T).</title>
        <authorList>
            <person name="Lee L.-H."/>
        </authorList>
    </citation>
    <scope>NUCLEOTIDE SEQUENCE [LARGE SCALE GENOMIC DNA]</scope>
    <source>
        <strain evidence="5 6">MUSC 115</strain>
    </source>
</reference>
<feature type="binding site" evidence="3">
    <location>
        <position position="101"/>
    </location>
    <ligand>
        <name>Zn(2+)</name>
        <dbReference type="ChEBI" id="CHEBI:29105"/>
        <label>2</label>
    </ligand>
</feature>
<evidence type="ECO:0000313" key="5">
    <source>
        <dbReference type="EMBL" id="KHK95552.1"/>
    </source>
</evidence>
<dbReference type="Gene3D" id="3.30.70.360">
    <property type="match status" value="1"/>
</dbReference>
<feature type="binding site" evidence="3">
    <location>
        <position position="201"/>
    </location>
    <ligand>
        <name>Zn(2+)</name>
        <dbReference type="ChEBI" id="CHEBI:29105"/>
        <label>1</label>
    </ligand>
</feature>
<comment type="caution">
    <text evidence="5">The sequence shown here is derived from an EMBL/GenBank/DDBJ whole genome shotgun (WGS) entry which is preliminary data.</text>
</comment>
<dbReference type="InterPro" id="IPR036264">
    <property type="entry name" value="Bact_exopeptidase_dim_dom"/>
</dbReference>
<keyword evidence="6" id="KW-1185">Reference proteome</keyword>
<dbReference type="InterPro" id="IPR002933">
    <property type="entry name" value="Peptidase_M20"/>
</dbReference>
<dbReference type="NCBIfam" id="NF006770">
    <property type="entry name" value="PRK09290.1-4"/>
    <property type="match status" value="1"/>
</dbReference>
<dbReference type="STRING" id="1348253.LK09_18665"/>
<comment type="similarity">
    <text evidence="1">Belongs to the peptidase M20 family.</text>
</comment>
<evidence type="ECO:0000256" key="1">
    <source>
        <dbReference type="ARBA" id="ARBA00006153"/>
    </source>
</evidence>
<comment type="cofactor">
    <cofactor evidence="3">
        <name>Zn(2+)</name>
        <dbReference type="ChEBI" id="CHEBI:29105"/>
    </cofactor>
    <text evidence="3">Binds 2 Zn(2+) ions per subunit.</text>
</comment>
<feature type="binding site" evidence="4">
    <location>
        <position position="298"/>
    </location>
    <ligand>
        <name>allantoate</name>
        <dbReference type="ChEBI" id="CHEBI:17536"/>
    </ligand>
</feature>
<dbReference type="GO" id="GO:0046872">
    <property type="term" value="F:metal ion binding"/>
    <property type="evidence" value="ECO:0007669"/>
    <property type="project" value="UniProtKB-KW"/>
</dbReference>
<dbReference type="PANTHER" id="PTHR32494:SF5">
    <property type="entry name" value="ALLANTOATE AMIDOHYDROLASE"/>
    <property type="match status" value="1"/>
</dbReference>
<feature type="binding site" evidence="4">
    <location>
        <position position="226"/>
    </location>
    <ligand>
        <name>allantoate</name>
        <dbReference type="ChEBI" id="CHEBI:17536"/>
    </ligand>
</feature>
<dbReference type="RefSeq" id="WP_039402960.1">
    <property type="nucleotide sequence ID" value="NZ_JTDK01000021.1"/>
</dbReference>
<keyword evidence="3" id="KW-0862">Zinc</keyword>
<dbReference type="OrthoDB" id="9808195at2"/>
<evidence type="ECO:0000256" key="3">
    <source>
        <dbReference type="PIRSR" id="PIRSR001235-1"/>
    </source>
</evidence>
<evidence type="ECO:0000256" key="2">
    <source>
        <dbReference type="ARBA" id="ARBA00022801"/>
    </source>
</evidence>
<evidence type="ECO:0000313" key="6">
    <source>
        <dbReference type="Proteomes" id="UP000031030"/>
    </source>
</evidence>
<dbReference type="NCBIfam" id="TIGR01879">
    <property type="entry name" value="hydantase"/>
    <property type="match status" value="1"/>
</dbReference>
<dbReference type="EMBL" id="JTDK01000021">
    <property type="protein sequence ID" value="KHK95552.1"/>
    <property type="molecule type" value="Genomic_DNA"/>
</dbReference>
<dbReference type="Gene3D" id="3.40.630.10">
    <property type="entry name" value="Zn peptidases"/>
    <property type="match status" value="1"/>
</dbReference>
<dbReference type="AlphaFoldDB" id="A0A0B2A156"/>
<dbReference type="PIRSF" id="PIRSF001235">
    <property type="entry name" value="Amidase_carbamoylase"/>
    <property type="match status" value="1"/>
</dbReference>
<keyword evidence="3" id="KW-0479">Metal-binding</keyword>
<organism evidence="5 6">
    <name type="scientific">Microbacterium mangrovi</name>
    <dbReference type="NCBI Taxonomy" id="1348253"/>
    <lineage>
        <taxon>Bacteria</taxon>
        <taxon>Bacillati</taxon>
        <taxon>Actinomycetota</taxon>
        <taxon>Actinomycetes</taxon>
        <taxon>Micrococcales</taxon>
        <taxon>Microbacteriaceae</taxon>
        <taxon>Microbacterium</taxon>
    </lineage>
</organism>
<gene>
    <name evidence="5" type="ORF">LK09_18665</name>
</gene>
<dbReference type="SUPFAM" id="SSF55031">
    <property type="entry name" value="Bacterial exopeptidase dimerisation domain"/>
    <property type="match status" value="1"/>
</dbReference>
<dbReference type="SUPFAM" id="SSF53187">
    <property type="entry name" value="Zn-dependent exopeptidases"/>
    <property type="match status" value="1"/>
</dbReference>
<name>A0A0B2A156_9MICO</name>
<keyword evidence="2 5" id="KW-0378">Hydrolase</keyword>
<dbReference type="PANTHER" id="PTHR32494">
    <property type="entry name" value="ALLANTOATE DEIMINASE-RELATED"/>
    <property type="match status" value="1"/>
</dbReference>
<sequence>MGACGDANALLAEIAEVGCDPERGGYTRPVFSPAELRLRTWFTTHATERGLDVETDRNGIMWAWWDPTPAHGEPAAEPGRRCDAIVTGSHLDSVPGGGNLDGPLGVASALAAVDLLRYRGVQPVRPLGIAVFPEEEGSRFGVACLGSRLLAGILDPEEVRGTTDDTGRTFAEVCADIGFDPDRIGADPARIASISAFVELHVEQGRGLADLGRPVALAGAILAHGRWHLRIEGRGDHAGATRMADRHDPVVVASAVIQSVRRHATGERDARGTVGRIKVVPGGTNVIASAVDLWIDVRHRAEEVVQRIVDEVRDDAIRAAEAEGCTVALTEQSFSPTVDFDANLRGAMQAVLPDAPVLDTGAGHDAGVLASVIPTGMLFVRNPTGASHTPAEHAEPADIAAGVEALTGVLAHLLTR</sequence>
<feature type="binding site" evidence="3">
    <location>
        <position position="136"/>
    </location>
    <ligand>
        <name>Zn(2+)</name>
        <dbReference type="ChEBI" id="CHEBI:29105"/>
        <label>2</label>
    </ligand>
</feature>
<dbReference type="GO" id="GO:0016813">
    <property type="term" value="F:hydrolase activity, acting on carbon-nitrogen (but not peptide) bonds, in linear amidines"/>
    <property type="evidence" value="ECO:0007669"/>
    <property type="project" value="InterPro"/>
</dbReference>